<dbReference type="SUPFAM" id="SSF54593">
    <property type="entry name" value="Glyoxalase/Bleomycin resistance protein/Dihydroxybiphenyl dioxygenase"/>
    <property type="match status" value="1"/>
</dbReference>
<dbReference type="Pfam" id="PF00903">
    <property type="entry name" value="Glyoxalase"/>
    <property type="match status" value="1"/>
</dbReference>
<evidence type="ECO:0000259" key="1">
    <source>
        <dbReference type="PROSITE" id="PS51819"/>
    </source>
</evidence>
<accession>A0ABQ5W7X0</accession>
<dbReference type="Proteomes" id="UP001156691">
    <property type="component" value="Unassembled WGS sequence"/>
</dbReference>
<evidence type="ECO:0000313" key="3">
    <source>
        <dbReference type="Proteomes" id="UP001156691"/>
    </source>
</evidence>
<dbReference type="RefSeq" id="WP_284341578.1">
    <property type="nucleotide sequence ID" value="NZ_BSNS01000018.1"/>
</dbReference>
<protein>
    <recommendedName>
        <fullName evidence="1">VOC domain-containing protein</fullName>
    </recommendedName>
</protein>
<dbReference type="PROSITE" id="PS51819">
    <property type="entry name" value="VOC"/>
    <property type="match status" value="1"/>
</dbReference>
<gene>
    <name evidence="2" type="ORF">GCM10010862_34210</name>
</gene>
<organism evidence="2 3">
    <name type="scientific">Devosia nitrariae</name>
    <dbReference type="NCBI Taxonomy" id="2071872"/>
    <lineage>
        <taxon>Bacteria</taxon>
        <taxon>Pseudomonadati</taxon>
        <taxon>Pseudomonadota</taxon>
        <taxon>Alphaproteobacteria</taxon>
        <taxon>Hyphomicrobiales</taxon>
        <taxon>Devosiaceae</taxon>
        <taxon>Devosia</taxon>
    </lineage>
</organism>
<dbReference type="EMBL" id="BSNS01000018">
    <property type="protein sequence ID" value="GLQ56162.1"/>
    <property type="molecule type" value="Genomic_DNA"/>
</dbReference>
<dbReference type="InterPro" id="IPR037523">
    <property type="entry name" value="VOC_core"/>
</dbReference>
<evidence type="ECO:0000313" key="2">
    <source>
        <dbReference type="EMBL" id="GLQ56162.1"/>
    </source>
</evidence>
<proteinExistence type="predicted"/>
<name>A0ABQ5W7X0_9HYPH</name>
<dbReference type="InterPro" id="IPR004360">
    <property type="entry name" value="Glyas_Fos-R_dOase_dom"/>
</dbReference>
<dbReference type="Gene3D" id="3.10.180.10">
    <property type="entry name" value="2,3-Dihydroxybiphenyl 1,2-Dioxygenase, domain 1"/>
    <property type="match status" value="1"/>
</dbReference>
<keyword evidence="3" id="KW-1185">Reference proteome</keyword>
<comment type="caution">
    <text evidence="2">The sequence shown here is derived from an EMBL/GenBank/DDBJ whole genome shotgun (WGS) entry which is preliminary data.</text>
</comment>
<dbReference type="InterPro" id="IPR029068">
    <property type="entry name" value="Glyas_Bleomycin-R_OHBP_Dase"/>
</dbReference>
<reference evidence="3" key="1">
    <citation type="journal article" date="2019" name="Int. J. Syst. Evol. Microbiol.">
        <title>The Global Catalogue of Microorganisms (GCM) 10K type strain sequencing project: providing services to taxonomists for standard genome sequencing and annotation.</title>
        <authorList>
            <consortium name="The Broad Institute Genomics Platform"/>
            <consortium name="The Broad Institute Genome Sequencing Center for Infectious Disease"/>
            <person name="Wu L."/>
            <person name="Ma J."/>
        </authorList>
    </citation>
    <scope>NUCLEOTIDE SEQUENCE [LARGE SCALE GENOMIC DNA]</scope>
    <source>
        <strain evidence="3">NBRC 112416</strain>
    </source>
</reference>
<feature type="domain" description="VOC" evidence="1">
    <location>
        <begin position="2"/>
        <end position="119"/>
    </location>
</feature>
<sequence>MRIEHLAFNVTAPFEMADWYVAHLGMQIVKRGETGCFLSDKSGMLLELYEDAAAPALDGFSFPPATFHLAFAVDEVENLLRALVKGGGRQEGTLRTLPSGDRLAFVRDPWGFPLQLVSRAGATP</sequence>